<evidence type="ECO:0000256" key="1">
    <source>
        <dbReference type="ARBA" id="ARBA00004141"/>
    </source>
</evidence>
<comment type="subcellular location">
    <subcellularLocation>
        <location evidence="1">Membrane</location>
        <topology evidence="1">Multi-pass membrane protein</topology>
    </subcellularLocation>
</comment>
<dbReference type="GO" id="GO:0016020">
    <property type="term" value="C:membrane"/>
    <property type="evidence" value="ECO:0007669"/>
    <property type="project" value="UniProtKB-SubCell"/>
</dbReference>
<keyword evidence="10" id="KW-1185">Reference proteome</keyword>
<feature type="transmembrane region" description="Helical" evidence="7">
    <location>
        <begin position="154"/>
        <end position="175"/>
    </location>
</feature>
<feature type="transmembrane region" description="Helical" evidence="7">
    <location>
        <begin position="271"/>
        <end position="288"/>
    </location>
</feature>
<feature type="transmembrane region" description="Helical" evidence="7">
    <location>
        <begin position="43"/>
        <end position="60"/>
    </location>
</feature>
<evidence type="ECO:0000313" key="10">
    <source>
        <dbReference type="Proteomes" id="UP000264006"/>
    </source>
</evidence>
<dbReference type="PANTHER" id="PTHR32322">
    <property type="entry name" value="INNER MEMBRANE TRANSPORTER"/>
    <property type="match status" value="1"/>
</dbReference>
<dbReference type="InterPro" id="IPR037185">
    <property type="entry name" value="EmrE-like"/>
</dbReference>
<reference evidence="9 10" key="1">
    <citation type="submission" date="2018-09" db="EMBL/GenBank/DDBJ databases">
        <title>Complete genome sequence of Euzebya sp. DY32-46 isolated from seawater of Pacific Ocean.</title>
        <authorList>
            <person name="Xu L."/>
            <person name="Wu Y.-H."/>
            <person name="Xu X.-W."/>
        </authorList>
    </citation>
    <scope>NUCLEOTIDE SEQUENCE [LARGE SCALE GENOMIC DNA]</scope>
    <source>
        <strain evidence="9 10">DY32-46</strain>
    </source>
</reference>
<feature type="transmembrane region" description="Helical" evidence="7">
    <location>
        <begin position="12"/>
        <end position="37"/>
    </location>
</feature>
<keyword evidence="3 7" id="KW-0812">Transmembrane</keyword>
<dbReference type="Pfam" id="PF00892">
    <property type="entry name" value="EamA"/>
    <property type="match status" value="2"/>
</dbReference>
<dbReference type="InterPro" id="IPR000620">
    <property type="entry name" value="EamA_dom"/>
</dbReference>
<name>A0A346Y2S8_9ACTN</name>
<feature type="transmembrane region" description="Helical" evidence="7">
    <location>
        <begin position="187"/>
        <end position="208"/>
    </location>
</feature>
<accession>A0A346Y2S8</accession>
<evidence type="ECO:0000313" key="9">
    <source>
        <dbReference type="EMBL" id="AXV08775.1"/>
    </source>
</evidence>
<dbReference type="EMBL" id="CP031165">
    <property type="protein sequence ID" value="AXV08775.1"/>
    <property type="molecule type" value="Genomic_DNA"/>
</dbReference>
<evidence type="ECO:0000256" key="7">
    <source>
        <dbReference type="SAM" id="Phobius"/>
    </source>
</evidence>
<evidence type="ECO:0000256" key="4">
    <source>
        <dbReference type="ARBA" id="ARBA00022989"/>
    </source>
</evidence>
<keyword evidence="5 7" id="KW-0472">Membrane</keyword>
<keyword evidence="4 7" id="KW-1133">Transmembrane helix</keyword>
<feature type="transmembrane region" description="Helical" evidence="7">
    <location>
        <begin position="214"/>
        <end position="237"/>
    </location>
</feature>
<protein>
    <submittedName>
        <fullName evidence="9">Permease of the drug/metabolite transporter (DMT) superfamily</fullName>
    </submittedName>
</protein>
<evidence type="ECO:0000256" key="5">
    <source>
        <dbReference type="ARBA" id="ARBA00023136"/>
    </source>
</evidence>
<gene>
    <name evidence="9" type="ORF">DVS28_a4108</name>
</gene>
<dbReference type="Proteomes" id="UP000264006">
    <property type="component" value="Chromosome"/>
</dbReference>
<feature type="domain" description="EamA" evidence="8">
    <location>
        <begin position="157"/>
        <end position="289"/>
    </location>
</feature>
<dbReference type="SUPFAM" id="SSF103481">
    <property type="entry name" value="Multidrug resistance efflux transporter EmrE"/>
    <property type="match status" value="2"/>
</dbReference>
<dbReference type="PANTHER" id="PTHR32322:SF9">
    <property type="entry name" value="AMINO-ACID METABOLITE EFFLUX PUMP-RELATED"/>
    <property type="match status" value="1"/>
</dbReference>
<feature type="transmembrane region" description="Helical" evidence="7">
    <location>
        <begin position="72"/>
        <end position="93"/>
    </location>
</feature>
<dbReference type="AlphaFoldDB" id="A0A346Y2S8"/>
<feature type="region of interest" description="Disordered" evidence="6">
    <location>
        <begin position="296"/>
        <end position="322"/>
    </location>
</feature>
<feature type="transmembrane region" description="Helical" evidence="7">
    <location>
        <begin position="128"/>
        <end position="148"/>
    </location>
</feature>
<evidence type="ECO:0000259" key="8">
    <source>
        <dbReference type="Pfam" id="PF00892"/>
    </source>
</evidence>
<sequence>MTMTDQELDPFAAADWGMLIALALIWGSSFLFIAVGLEHFTPAQVAFVRITLGTAALALVPRARRSVDRADLPRVVLLGLLWVGIPFMLFPIAQQWIDSSLAGMINGGVPLWAALVATLVSRRLPPRGVGIGLVAGFFGIVLIGLPSLDTGGDIAVGAGLVLLATMLYGVALNLAVPLQRRYGALPVMLRAQLAAAVFTLPFAAVGLGQASYGLSSVLAVAALGVLGTGLALTLMATLAGRVGAARGSVAIYLVPIVAIAIGALVRDEAVHPVSLVGTALVIFGAWVTSRSQQATPTTTDDVIAHPDDPAVSAGATGVSSPA</sequence>
<dbReference type="KEGG" id="euz:DVS28_a4108"/>
<feature type="domain" description="EamA" evidence="8">
    <location>
        <begin position="18"/>
        <end position="144"/>
    </location>
</feature>
<organism evidence="9 10">
    <name type="scientific">Euzebya pacifica</name>
    <dbReference type="NCBI Taxonomy" id="1608957"/>
    <lineage>
        <taxon>Bacteria</taxon>
        <taxon>Bacillati</taxon>
        <taxon>Actinomycetota</taxon>
        <taxon>Nitriliruptoria</taxon>
        <taxon>Euzebyales</taxon>
    </lineage>
</organism>
<proteinExistence type="inferred from homology"/>
<evidence type="ECO:0000256" key="6">
    <source>
        <dbReference type="SAM" id="MobiDB-lite"/>
    </source>
</evidence>
<dbReference type="InterPro" id="IPR050638">
    <property type="entry name" value="AA-Vitamin_Transporters"/>
</dbReference>
<feature type="transmembrane region" description="Helical" evidence="7">
    <location>
        <begin position="99"/>
        <end position="121"/>
    </location>
</feature>
<evidence type="ECO:0000256" key="3">
    <source>
        <dbReference type="ARBA" id="ARBA00022692"/>
    </source>
</evidence>
<dbReference type="OrthoDB" id="5242975at2"/>
<feature type="transmembrane region" description="Helical" evidence="7">
    <location>
        <begin position="249"/>
        <end position="265"/>
    </location>
</feature>
<comment type="similarity">
    <text evidence="2">Belongs to the EamA transporter family.</text>
</comment>
<evidence type="ECO:0000256" key="2">
    <source>
        <dbReference type="ARBA" id="ARBA00007362"/>
    </source>
</evidence>